<evidence type="ECO:0000256" key="1">
    <source>
        <dbReference type="SAM" id="MobiDB-lite"/>
    </source>
</evidence>
<dbReference type="AlphaFoldDB" id="A0AAD5V215"/>
<dbReference type="Proteomes" id="UP001212997">
    <property type="component" value="Unassembled WGS sequence"/>
</dbReference>
<reference evidence="2" key="1">
    <citation type="submission" date="2022-07" db="EMBL/GenBank/DDBJ databases">
        <title>Genome Sequence of Physisporinus lineatus.</title>
        <authorList>
            <person name="Buettner E."/>
        </authorList>
    </citation>
    <scope>NUCLEOTIDE SEQUENCE</scope>
    <source>
        <strain evidence="2">VT162</strain>
    </source>
</reference>
<dbReference type="EMBL" id="JANAWD010000378">
    <property type="protein sequence ID" value="KAJ3480382.1"/>
    <property type="molecule type" value="Genomic_DNA"/>
</dbReference>
<proteinExistence type="predicted"/>
<name>A0AAD5V215_9APHY</name>
<protein>
    <submittedName>
        <fullName evidence="2">Uncharacterized protein</fullName>
    </submittedName>
</protein>
<feature type="compositionally biased region" description="Basic and acidic residues" evidence="1">
    <location>
        <begin position="116"/>
        <end position="125"/>
    </location>
</feature>
<comment type="caution">
    <text evidence="2">The sequence shown here is derived from an EMBL/GenBank/DDBJ whole genome shotgun (WGS) entry which is preliminary data.</text>
</comment>
<evidence type="ECO:0000313" key="3">
    <source>
        <dbReference type="Proteomes" id="UP001212997"/>
    </source>
</evidence>
<keyword evidence="3" id="KW-1185">Reference proteome</keyword>
<feature type="compositionally biased region" description="Basic and acidic residues" evidence="1">
    <location>
        <begin position="90"/>
        <end position="102"/>
    </location>
</feature>
<organism evidence="2 3">
    <name type="scientific">Meripilus lineatus</name>
    <dbReference type="NCBI Taxonomy" id="2056292"/>
    <lineage>
        <taxon>Eukaryota</taxon>
        <taxon>Fungi</taxon>
        <taxon>Dikarya</taxon>
        <taxon>Basidiomycota</taxon>
        <taxon>Agaricomycotina</taxon>
        <taxon>Agaricomycetes</taxon>
        <taxon>Polyporales</taxon>
        <taxon>Meripilaceae</taxon>
        <taxon>Meripilus</taxon>
    </lineage>
</organism>
<accession>A0AAD5V215</accession>
<sequence>MIPEISYASSSLISSGPDESKLGDVLLFSSPESTCQNTRVVSAFTHTTYYTITTDASGFKTQIYRGNAKGNIFGEMFNHIATISTASGHRVWESTERDEREGKRRKFGDSEDAEEKVDYNEKSKEDEDECDDSEEEAYEKPERNKETPGALRKGAQNLNDVFMIEYGKGASRALRESVSLENGSVTISVGSTKYSWKLEEGHPALYAVDLESPQPRQVIWTRPPHISATQATMTTFPATLSFYPETRPILDAVIIALVIWEMKVKSQLGGNGRGGNWSLGFKR</sequence>
<feature type="compositionally biased region" description="Acidic residues" evidence="1">
    <location>
        <begin position="126"/>
        <end position="137"/>
    </location>
</feature>
<feature type="region of interest" description="Disordered" evidence="1">
    <location>
        <begin position="89"/>
        <end position="152"/>
    </location>
</feature>
<evidence type="ECO:0000313" key="2">
    <source>
        <dbReference type="EMBL" id="KAJ3480382.1"/>
    </source>
</evidence>
<gene>
    <name evidence="2" type="ORF">NLI96_g8389</name>
</gene>